<dbReference type="AlphaFoldDB" id="A0A0F8Z3T9"/>
<dbReference type="PANTHER" id="PTHR45128:SF1">
    <property type="entry name" value="S-ADENOSYLMETHIONINE-DEPENDENT METHYLTRANSFERASE RV2258C"/>
    <property type="match status" value="1"/>
</dbReference>
<reference evidence="1" key="1">
    <citation type="journal article" date="2015" name="Nature">
        <title>Complex archaea that bridge the gap between prokaryotes and eukaryotes.</title>
        <authorList>
            <person name="Spang A."/>
            <person name="Saw J.H."/>
            <person name="Jorgensen S.L."/>
            <person name="Zaremba-Niedzwiedzka K."/>
            <person name="Martijn J."/>
            <person name="Lind A.E."/>
            <person name="van Eijk R."/>
            <person name="Schleper C."/>
            <person name="Guy L."/>
            <person name="Ettema T.J."/>
        </authorList>
    </citation>
    <scope>NUCLEOTIDE SEQUENCE</scope>
</reference>
<feature type="non-terminal residue" evidence="1">
    <location>
        <position position="1"/>
    </location>
</feature>
<evidence type="ECO:0008006" key="2">
    <source>
        <dbReference type="Google" id="ProtNLM"/>
    </source>
</evidence>
<dbReference type="PANTHER" id="PTHR45128">
    <property type="entry name" value="METHYLTRANSFERASE TYPE 11"/>
    <property type="match status" value="1"/>
</dbReference>
<accession>A0A0F8Z3T9</accession>
<organism evidence="1">
    <name type="scientific">marine sediment metagenome</name>
    <dbReference type="NCBI Taxonomy" id="412755"/>
    <lineage>
        <taxon>unclassified sequences</taxon>
        <taxon>metagenomes</taxon>
        <taxon>ecological metagenomes</taxon>
    </lineage>
</organism>
<name>A0A0F8Z3T9_9ZZZZ</name>
<dbReference type="InterPro" id="IPR053173">
    <property type="entry name" value="SAM-binding_MTase"/>
</dbReference>
<evidence type="ECO:0000313" key="1">
    <source>
        <dbReference type="EMBL" id="KKK88407.1"/>
    </source>
</evidence>
<gene>
    <name evidence="1" type="ORF">LCGC14_2743460</name>
</gene>
<dbReference type="EMBL" id="LAZR01049964">
    <property type="protein sequence ID" value="KKK88407.1"/>
    <property type="molecule type" value="Genomic_DNA"/>
</dbReference>
<sequence>CDGTFLMVDFAASSRVEENLDHPLGSFMYTFSCMHCMTVSLAQDGEGLGAVWGEENTRQMLTEAGFTHIELKRIASDIFHNYYIASFGQP</sequence>
<comment type="caution">
    <text evidence="1">The sequence shown here is derived from an EMBL/GenBank/DDBJ whole genome shotgun (WGS) entry which is preliminary data.</text>
</comment>
<proteinExistence type="predicted"/>
<protein>
    <recommendedName>
        <fullName evidence="2">O-methyltransferase domain-containing protein</fullName>
    </recommendedName>
</protein>